<accession>A0A392SEI9</accession>
<dbReference type="EMBL" id="LXQA010363815">
    <property type="protein sequence ID" value="MCI46862.1"/>
    <property type="molecule type" value="Genomic_DNA"/>
</dbReference>
<protein>
    <submittedName>
        <fullName evidence="2">Uncharacterized protein</fullName>
    </submittedName>
</protein>
<feature type="non-terminal residue" evidence="2">
    <location>
        <position position="75"/>
    </location>
</feature>
<evidence type="ECO:0000313" key="3">
    <source>
        <dbReference type="Proteomes" id="UP000265520"/>
    </source>
</evidence>
<keyword evidence="3" id="KW-1185">Reference proteome</keyword>
<evidence type="ECO:0000313" key="2">
    <source>
        <dbReference type="EMBL" id="MCI46862.1"/>
    </source>
</evidence>
<organism evidence="2 3">
    <name type="scientific">Trifolium medium</name>
    <dbReference type="NCBI Taxonomy" id="97028"/>
    <lineage>
        <taxon>Eukaryota</taxon>
        <taxon>Viridiplantae</taxon>
        <taxon>Streptophyta</taxon>
        <taxon>Embryophyta</taxon>
        <taxon>Tracheophyta</taxon>
        <taxon>Spermatophyta</taxon>
        <taxon>Magnoliopsida</taxon>
        <taxon>eudicotyledons</taxon>
        <taxon>Gunneridae</taxon>
        <taxon>Pentapetalae</taxon>
        <taxon>rosids</taxon>
        <taxon>fabids</taxon>
        <taxon>Fabales</taxon>
        <taxon>Fabaceae</taxon>
        <taxon>Papilionoideae</taxon>
        <taxon>50 kb inversion clade</taxon>
        <taxon>NPAAA clade</taxon>
        <taxon>Hologalegina</taxon>
        <taxon>IRL clade</taxon>
        <taxon>Trifolieae</taxon>
        <taxon>Trifolium</taxon>
    </lineage>
</organism>
<proteinExistence type="predicted"/>
<sequence>MARRVMQKNDPGMLRKRNEETEITGRVTHKSIETGHSTKVKGKDIVTRLITRPADMAIEHIHRKGVIHQKDNTRL</sequence>
<reference evidence="2 3" key="1">
    <citation type="journal article" date="2018" name="Front. Plant Sci.">
        <title>Red Clover (Trifolium pratense) and Zigzag Clover (T. medium) - A Picture of Genomic Similarities and Differences.</title>
        <authorList>
            <person name="Dluhosova J."/>
            <person name="Istvanek J."/>
            <person name="Nedelnik J."/>
            <person name="Repkova J."/>
        </authorList>
    </citation>
    <scope>NUCLEOTIDE SEQUENCE [LARGE SCALE GENOMIC DNA]</scope>
    <source>
        <strain evidence="3">cv. 10/8</strain>
        <tissue evidence="2">Leaf</tissue>
    </source>
</reference>
<feature type="region of interest" description="Disordered" evidence="1">
    <location>
        <begin position="1"/>
        <end position="24"/>
    </location>
</feature>
<dbReference type="AlphaFoldDB" id="A0A392SEI9"/>
<dbReference type="Proteomes" id="UP000265520">
    <property type="component" value="Unassembled WGS sequence"/>
</dbReference>
<evidence type="ECO:0000256" key="1">
    <source>
        <dbReference type="SAM" id="MobiDB-lite"/>
    </source>
</evidence>
<comment type="caution">
    <text evidence="2">The sequence shown here is derived from an EMBL/GenBank/DDBJ whole genome shotgun (WGS) entry which is preliminary data.</text>
</comment>
<name>A0A392SEI9_9FABA</name>